<gene>
    <name evidence="2" type="ORF">AVDCRST_MAG76-2591</name>
</gene>
<evidence type="ECO:0000313" key="2">
    <source>
        <dbReference type="EMBL" id="CAA9256584.1"/>
    </source>
</evidence>
<keyword evidence="1" id="KW-0812">Transmembrane</keyword>
<name>A0A6J4IQE1_9ACTN</name>
<keyword evidence="1" id="KW-0472">Membrane</keyword>
<protein>
    <submittedName>
        <fullName evidence="2">Uncharacterized protein</fullName>
    </submittedName>
</protein>
<keyword evidence="1" id="KW-1133">Transmembrane helix</keyword>
<accession>A0A6J4IQE1</accession>
<proteinExistence type="predicted"/>
<sequence length="200" mass="20233">MRRDERGAVAPAYTAVITLVTVLLAAGLVNRVAWTAESINKKAETIKQSAVGIQSDSTAVLDLDATNASASSILVSADPLDEKLKQIVSLARAVDVKAKSINGSAGTVSGTATEINNTAGTVGGTAGSINTSVASILSLAQSIMRGVDQINTNLDGTIAVVTQVRGDTGNIRTAANTADRGAACIDQKLPVISGGDVPDC</sequence>
<reference evidence="2" key="1">
    <citation type="submission" date="2020-02" db="EMBL/GenBank/DDBJ databases">
        <authorList>
            <person name="Meier V. D."/>
        </authorList>
    </citation>
    <scope>NUCLEOTIDE SEQUENCE</scope>
    <source>
        <strain evidence="2">AVDCRST_MAG76</strain>
    </source>
</reference>
<dbReference type="EMBL" id="CADCSZ010000159">
    <property type="protein sequence ID" value="CAA9256584.1"/>
    <property type="molecule type" value="Genomic_DNA"/>
</dbReference>
<evidence type="ECO:0000256" key="1">
    <source>
        <dbReference type="SAM" id="Phobius"/>
    </source>
</evidence>
<feature type="transmembrane region" description="Helical" evidence="1">
    <location>
        <begin position="12"/>
        <end position="34"/>
    </location>
</feature>
<dbReference type="Gene3D" id="1.10.287.950">
    <property type="entry name" value="Methyl-accepting chemotaxis protein"/>
    <property type="match status" value="1"/>
</dbReference>
<dbReference type="AlphaFoldDB" id="A0A6J4IQE1"/>
<organism evidence="2">
    <name type="scientific">uncultured Acidimicrobiales bacterium</name>
    <dbReference type="NCBI Taxonomy" id="310071"/>
    <lineage>
        <taxon>Bacteria</taxon>
        <taxon>Bacillati</taxon>
        <taxon>Actinomycetota</taxon>
        <taxon>Acidimicrobiia</taxon>
        <taxon>Acidimicrobiales</taxon>
        <taxon>environmental samples</taxon>
    </lineage>
</organism>